<evidence type="ECO:0000256" key="6">
    <source>
        <dbReference type="SAM" id="Coils"/>
    </source>
</evidence>
<keyword evidence="4" id="KW-0378">Hydrolase</keyword>
<dbReference type="GO" id="GO:0008409">
    <property type="term" value="F:5'-3' exonuclease activity"/>
    <property type="evidence" value="ECO:0007669"/>
    <property type="project" value="InterPro"/>
</dbReference>
<dbReference type="KEGG" id="tep:TepRe1_1442"/>
<evidence type="ECO:0000259" key="7">
    <source>
        <dbReference type="Pfam" id="PF01368"/>
    </source>
</evidence>
<evidence type="ECO:0000313" key="11">
    <source>
        <dbReference type="Proteomes" id="UP000010802"/>
    </source>
</evidence>
<keyword evidence="3" id="KW-0540">Nuclease</keyword>
<evidence type="ECO:0000256" key="2">
    <source>
        <dbReference type="ARBA" id="ARBA00019841"/>
    </source>
</evidence>
<dbReference type="InterPro" id="IPR004610">
    <property type="entry name" value="RecJ"/>
</dbReference>
<dbReference type="Gene3D" id="3.10.310.30">
    <property type="match status" value="1"/>
</dbReference>
<feature type="domain" description="DDH" evidence="7">
    <location>
        <begin position="78"/>
        <end position="226"/>
    </location>
</feature>
<accession>L0S3C6</accession>
<sequence length="861" mass="97943">MINGNYIWQVGSTQEVDDNYDEFHHVILQLLKKRGIVTPEQIHGYIYPKLDNLYDPMLLKDMDKAVVRIKEALSKKQKVTIYGDYDADGITSCAVLMKLLKNLGGTVNYYIPSRLDEGYGLNKDAIDMIHKQGTKLIITVDNGISSCEEVQYASSLGLDVIITDHHEPQQKMPQAAIAIVDPKREDCSYPFKELAGVGVALKLACALKGKDLKFGKELLELAAIGTVADIVPLLDENRIIVKNGLDDLGNTKNLGLKAMMNLLNLNDISIEPGKISYLLAPRLNAAGRIANPEIAVELLLCEDAKRAFELATTLERINQERQTLEAKILDEAKTVIEQEIDLDIENIIVISSANWHPGVTGTVASKLVEIYSRPCIIISEKGDEGRGSGRSISGFNLFNALSKLSHLLIRFGGHEQAAGLSIKVENIGTFRRELNQLFVQDTVQKDASPKLDIDLELNQSDINLKLAEQLELMKPFGYGNPKPVFMCRNLHIQNLRTVGSGDKHLKLNLKSHENNIDAIGFNFGLYKEDLDMATIMDAAFYLEVNRWKGSIEPQLNIKDLRVPFFRDELLLDVENNYYRYFYSYLNVLNGKSIRTSSEDKLINEDNMLILKNKRIQAKIGYINSLLKAKSKVMIAINTPYKAWQLLTYLREDDDLRNRAKVSYCLDLPAQSHDYNVIAVNPLAICNNKNFEDIVFYDTPFSVDILKKQLAEVPPNSKTHILFEREDLRYNYLVCQQILPSINELKVVYQMIGKLTLGTFEGSLNINEFRNLLQKQSGIDMHLCRLINVFKIFQEIGIIKLNIEDGFFHILGHEKHNNKFQLERSKTYLHLYLLKRNVVEFYNKFQILQSDIFMNVEEIEWT</sequence>
<dbReference type="Gene3D" id="3.90.1640.30">
    <property type="match status" value="1"/>
</dbReference>
<dbReference type="eggNOG" id="COG0608">
    <property type="taxonomic scope" value="Bacteria"/>
</dbReference>
<dbReference type="InterPro" id="IPR001667">
    <property type="entry name" value="DDH_dom"/>
</dbReference>
<feature type="coiled-coil region" evidence="6">
    <location>
        <begin position="307"/>
        <end position="334"/>
    </location>
</feature>
<reference evidence="11" key="1">
    <citation type="journal article" date="2013" name="Genome Announc.">
        <title>First genome sequence of a syntrophic acetate-oxidizing bacterium, Tepidanaerobacter acetatoxydans strain Re1.</title>
        <authorList>
            <person name="Manzoor S."/>
            <person name="Bongcam-Rudloff E."/>
            <person name="Schnurer A."/>
            <person name="Muller B."/>
        </authorList>
    </citation>
    <scope>NUCLEOTIDE SEQUENCE [LARGE SCALE GENOMIC DNA]</scope>
    <source>
        <strain evidence="11">Re1</strain>
    </source>
</reference>
<evidence type="ECO:0000259" key="9">
    <source>
        <dbReference type="Pfam" id="PF17768"/>
    </source>
</evidence>
<dbReference type="SUPFAM" id="SSF64182">
    <property type="entry name" value="DHH phosphoesterases"/>
    <property type="match status" value="1"/>
</dbReference>
<feature type="domain" description="RecJ OB" evidence="9">
    <location>
        <begin position="453"/>
        <end position="559"/>
    </location>
</feature>
<dbReference type="PANTHER" id="PTHR30255:SF2">
    <property type="entry name" value="SINGLE-STRANDED-DNA-SPECIFIC EXONUCLEASE RECJ"/>
    <property type="match status" value="1"/>
</dbReference>
<dbReference type="OrthoDB" id="9809852at2"/>
<dbReference type="GO" id="GO:0006310">
    <property type="term" value="P:DNA recombination"/>
    <property type="evidence" value="ECO:0007669"/>
    <property type="project" value="InterPro"/>
</dbReference>
<organism evidence="10 11">
    <name type="scientific">Tepidanaerobacter acetatoxydans (strain DSM 21804 / JCM 16047 / Re1)</name>
    <dbReference type="NCBI Taxonomy" id="1209989"/>
    <lineage>
        <taxon>Bacteria</taxon>
        <taxon>Bacillati</taxon>
        <taxon>Bacillota</taxon>
        <taxon>Clostridia</taxon>
        <taxon>Thermosediminibacterales</taxon>
        <taxon>Tepidanaerobacteraceae</taxon>
        <taxon>Tepidanaerobacter</taxon>
    </lineage>
</organism>
<name>F4LVK2_TEPAE</name>
<feature type="domain" description="DHHA1" evidence="8">
    <location>
        <begin position="347"/>
        <end position="438"/>
    </location>
</feature>
<dbReference type="Proteomes" id="UP000010802">
    <property type="component" value="Chromosome"/>
</dbReference>
<dbReference type="InterPro" id="IPR003156">
    <property type="entry name" value="DHHA1_dom"/>
</dbReference>
<evidence type="ECO:0000259" key="8">
    <source>
        <dbReference type="Pfam" id="PF02272"/>
    </source>
</evidence>
<dbReference type="HOGENOM" id="CLU_009736_3_1_9"/>
<evidence type="ECO:0000256" key="3">
    <source>
        <dbReference type="ARBA" id="ARBA00022722"/>
    </source>
</evidence>
<gene>
    <name evidence="10" type="ordered locus">TEPIRE1_1554</name>
</gene>
<dbReference type="EMBL" id="HF563609">
    <property type="protein sequence ID" value="CCP26312.1"/>
    <property type="molecule type" value="Genomic_DNA"/>
</dbReference>
<dbReference type="InterPro" id="IPR051673">
    <property type="entry name" value="SSDNA_exonuclease_RecJ"/>
</dbReference>
<evidence type="ECO:0000313" key="10">
    <source>
        <dbReference type="EMBL" id="CCP26312.1"/>
    </source>
</evidence>
<dbReference type="GO" id="GO:0006281">
    <property type="term" value="P:DNA repair"/>
    <property type="evidence" value="ECO:0007669"/>
    <property type="project" value="InterPro"/>
</dbReference>
<dbReference type="PATRIC" id="fig|1209989.3.peg.1769"/>
<proteinExistence type="inferred from homology"/>
<comment type="similarity">
    <text evidence="1">Belongs to the RecJ family.</text>
</comment>
<dbReference type="STRING" id="1209989.TepRe1_1442"/>
<dbReference type="Pfam" id="PF01368">
    <property type="entry name" value="DHH"/>
    <property type="match status" value="1"/>
</dbReference>
<evidence type="ECO:0000256" key="1">
    <source>
        <dbReference type="ARBA" id="ARBA00005915"/>
    </source>
</evidence>
<dbReference type="InterPro" id="IPR041122">
    <property type="entry name" value="RecJ_OB"/>
</dbReference>
<dbReference type="InterPro" id="IPR038763">
    <property type="entry name" value="DHH_sf"/>
</dbReference>
<dbReference type="Pfam" id="PF02272">
    <property type="entry name" value="DHHA1"/>
    <property type="match status" value="1"/>
</dbReference>
<dbReference type="NCBIfam" id="TIGR00644">
    <property type="entry name" value="recJ"/>
    <property type="match status" value="1"/>
</dbReference>
<dbReference type="PANTHER" id="PTHR30255">
    <property type="entry name" value="SINGLE-STRANDED-DNA-SPECIFIC EXONUCLEASE RECJ"/>
    <property type="match status" value="1"/>
</dbReference>
<dbReference type="GO" id="GO:0003676">
    <property type="term" value="F:nucleic acid binding"/>
    <property type="evidence" value="ECO:0007669"/>
    <property type="project" value="InterPro"/>
</dbReference>
<dbReference type="Pfam" id="PF17768">
    <property type="entry name" value="RecJ_OB"/>
    <property type="match status" value="1"/>
</dbReference>
<dbReference type="RefSeq" id="WP_013778511.1">
    <property type="nucleotide sequence ID" value="NC_015519.1"/>
</dbReference>
<keyword evidence="11" id="KW-1185">Reference proteome</keyword>
<protein>
    <recommendedName>
        <fullName evidence="2">Single-stranded-DNA-specific exonuclease RecJ</fullName>
    </recommendedName>
</protein>
<accession>F4LVK2</accession>
<keyword evidence="5 10" id="KW-0269">Exonuclease</keyword>
<dbReference type="AlphaFoldDB" id="F4LVK2"/>
<keyword evidence="6" id="KW-0175">Coiled coil</keyword>
<evidence type="ECO:0000256" key="5">
    <source>
        <dbReference type="ARBA" id="ARBA00022839"/>
    </source>
</evidence>
<dbReference type="KEGG" id="tae:TepiRe1_1554"/>
<evidence type="ECO:0000256" key="4">
    <source>
        <dbReference type="ARBA" id="ARBA00022801"/>
    </source>
</evidence>